<keyword evidence="2" id="KW-1185">Reference proteome</keyword>
<organism evidence="1 2">
    <name type="scientific">Rhynchophorus ferrugineus</name>
    <name type="common">Red palm weevil</name>
    <name type="synonym">Curculio ferrugineus</name>
    <dbReference type="NCBI Taxonomy" id="354439"/>
    <lineage>
        <taxon>Eukaryota</taxon>
        <taxon>Metazoa</taxon>
        <taxon>Ecdysozoa</taxon>
        <taxon>Arthropoda</taxon>
        <taxon>Hexapoda</taxon>
        <taxon>Insecta</taxon>
        <taxon>Pterygota</taxon>
        <taxon>Neoptera</taxon>
        <taxon>Endopterygota</taxon>
        <taxon>Coleoptera</taxon>
        <taxon>Polyphaga</taxon>
        <taxon>Cucujiformia</taxon>
        <taxon>Curculionidae</taxon>
        <taxon>Dryophthorinae</taxon>
        <taxon>Rhynchophorus</taxon>
    </lineage>
</organism>
<dbReference type="Proteomes" id="UP000625711">
    <property type="component" value="Unassembled WGS sequence"/>
</dbReference>
<dbReference type="EMBL" id="JAACXV010000047">
    <property type="protein sequence ID" value="KAF7285685.1"/>
    <property type="molecule type" value="Genomic_DNA"/>
</dbReference>
<protein>
    <submittedName>
        <fullName evidence="1">Uncharacterized protein</fullName>
    </submittedName>
</protein>
<proteinExistence type="predicted"/>
<reference evidence="1" key="1">
    <citation type="submission" date="2020-08" db="EMBL/GenBank/DDBJ databases">
        <title>Genome sequencing and assembly of the red palm weevil Rhynchophorus ferrugineus.</title>
        <authorList>
            <person name="Dias G.B."/>
            <person name="Bergman C.M."/>
            <person name="Manee M."/>
        </authorList>
    </citation>
    <scope>NUCLEOTIDE SEQUENCE</scope>
    <source>
        <strain evidence="1">AA-2017</strain>
        <tissue evidence="1">Whole larva</tissue>
    </source>
</reference>
<evidence type="ECO:0000313" key="2">
    <source>
        <dbReference type="Proteomes" id="UP000625711"/>
    </source>
</evidence>
<sequence length="84" mass="10001">MTGPCHRQQLSHLADSGRCRICGTRPAIALRPFHYHGWWFGRREWREYRSNSFRKLTAVLPQFKSFSRASDECVRLIHFFATNF</sequence>
<evidence type="ECO:0000313" key="1">
    <source>
        <dbReference type="EMBL" id="KAF7285685.1"/>
    </source>
</evidence>
<gene>
    <name evidence="1" type="ORF">GWI33_010180</name>
</gene>
<dbReference type="AlphaFoldDB" id="A0A834IXG5"/>
<accession>A0A834IXG5</accession>
<comment type="caution">
    <text evidence="1">The sequence shown here is derived from an EMBL/GenBank/DDBJ whole genome shotgun (WGS) entry which is preliminary data.</text>
</comment>
<name>A0A834IXG5_RHYFE</name>